<evidence type="ECO:0000313" key="3">
    <source>
        <dbReference type="Proteomes" id="UP001178354"/>
    </source>
</evidence>
<name>A0AAW8AXV7_9GAMM</name>
<accession>A0AAW8AXV7</accession>
<sequence>MLRYSALQETTLKNDPYPYLVLTDAFEEGTLQKVLSDFPVIQHPGSIPVAEVESGPGFEALINELNSDQFRSAIEAKFDVDLSDSPTMFTVRGVMRKKDGRIHTDSKTKIITVLFYFNEDWANEGGYLRVLRNGTDIEDYVEEIAPKAGTMMAFKVTDNCWHGHKPVVGERRSIQMNYLVSKAALGKHNFFHGLSAKLKKIFS</sequence>
<protein>
    <submittedName>
        <fullName evidence="2">2OG-Fe(II) oxygenase</fullName>
        <ecNumber evidence="2">1.14.11.-</ecNumber>
    </submittedName>
</protein>
<feature type="domain" description="Prolyl 4-hydroxylase alpha subunit Fe(2+) 2OG dioxygenase" evidence="1">
    <location>
        <begin position="102"/>
        <end position="178"/>
    </location>
</feature>
<organism evidence="2 3">
    <name type="scientific">Porticoccus litoralis</name>
    <dbReference type="NCBI Taxonomy" id="434086"/>
    <lineage>
        <taxon>Bacteria</taxon>
        <taxon>Pseudomonadati</taxon>
        <taxon>Pseudomonadota</taxon>
        <taxon>Gammaproteobacteria</taxon>
        <taxon>Cellvibrionales</taxon>
        <taxon>Porticoccaceae</taxon>
        <taxon>Porticoccus</taxon>
    </lineage>
</organism>
<comment type="caution">
    <text evidence="2">The sequence shown here is derived from an EMBL/GenBank/DDBJ whole genome shotgun (WGS) entry which is preliminary data.</text>
</comment>
<evidence type="ECO:0000259" key="1">
    <source>
        <dbReference type="Pfam" id="PF13640"/>
    </source>
</evidence>
<dbReference type="EMBL" id="JAUUUU010000001">
    <property type="protein sequence ID" value="MDP1519692.1"/>
    <property type="molecule type" value="Genomic_DNA"/>
</dbReference>
<evidence type="ECO:0000313" key="2">
    <source>
        <dbReference type="EMBL" id="MDP1519692.1"/>
    </source>
</evidence>
<dbReference type="RefSeq" id="WP_305169202.1">
    <property type="nucleotide sequence ID" value="NZ_JAUUUU010000001.1"/>
</dbReference>
<reference evidence="2" key="2">
    <citation type="submission" date="2023-08" db="EMBL/GenBank/DDBJ databases">
        <authorList>
            <person name="Luo J."/>
        </authorList>
    </citation>
    <scope>NUCLEOTIDE SEQUENCE</scope>
    <source>
        <strain evidence="2">DSM 25064</strain>
    </source>
</reference>
<proteinExistence type="predicted"/>
<reference evidence="2" key="1">
    <citation type="journal article" date="2010" name="Int. J. Syst. Evol. Microbiol.">
        <title>Porticoccus litoralis gen. nov., sp. nov., a gammaproteobacterium isolated from the Yellow Sea.</title>
        <authorList>
            <person name="Oh H.M."/>
            <person name="Kim H."/>
            <person name="Kim K.M."/>
            <person name="Min G.S."/>
            <person name="Cho J.C."/>
        </authorList>
    </citation>
    <scope>NUCLEOTIDE SEQUENCE</scope>
    <source>
        <strain evidence="2">DSM 25064</strain>
    </source>
</reference>
<keyword evidence="2" id="KW-0560">Oxidoreductase</keyword>
<dbReference type="EC" id="1.14.11.-" evidence="2"/>
<gene>
    <name evidence="2" type="ORF">Q8A57_01755</name>
</gene>
<dbReference type="Pfam" id="PF13640">
    <property type="entry name" value="2OG-FeII_Oxy_3"/>
    <property type="match status" value="1"/>
</dbReference>
<dbReference type="Proteomes" id="UP001178354">
    <property type="component" value="Unassembled WGS sequence"/>
</dbReference>
<dbReference type="Gene3D" id="2.60.120.620">
    <property type="entry name" value="q2cbj1_9rhob like domain"/>
    <property type="match status" value="1"/>
</dbReference>
<dbReference type="InterPro" id="IPR044862">
    <property type="entry name" value="Pro_4_hyd_alph_FE2OG_OXY"/>
</dbReference>
<dbReference type="GO" id="GO:0016491">
    <property type="term" value="F:oxidoreductase activity"/>
    <property type="evidence" value="ECO:0007669"/>
    <property type="project" value="UniProtKB-KW"/>
</dbReference>
<dbReference type="AlphaFoldDB" id="A0AAW8AXV7"/>
<keyword evidence="3" id="KW-1185">Reference proteome</keyword>